<dbReference type="Proteomes" id="UP000298715">
    <property type="component" value="Chromosome"/>
</dbReference>
<evidence type="ECO:0000313" key="2">
    <source>
        <dbReference type="EMBL" id="QCO23278.1"/>
    </source>
</evidence>
<keyword evidence="3" id="KW-1185">Reference proteome</keyword>
<proteinExistence type="predicted"/>
<feature type="transmembrane region" description="Helical" evidence="1">
    <location>
        <begin position="34"/>
        <end position="52"/>
    </location>
</feature>
<evidence type="ECO:0000313" key="3">
    <source>
        <dbReference type="Proteomes" id="UP000298715"/>
    </source>
</evidence>
<organism evidence="2 3">
    <name type="scientific">Spiroplasma melliferum</name>
    <dbReference type="NCBI Taxonomy" id="2134"/>
    <lineage>
        <taxon>Bacteria</taxon>
        <taxon>Bacillati</taxon>
        <taxon>Mycoplasmatota</taxon>
        <taxon>Mollicutes</taxon>
        <taxon>Entomoplasmatales</taxon>
        <taxon>Spiroplasmataceae</taxon>
        <taxon>Spiroplasma</taxon>
    </lineage>
</organism>
<keyword evidence="1" id="KW-0472">Membrane</keyword>
<name>A0ABX5U7F6_SPIME</name>
<sequence>MEYPFLEEIDSLRIHLKLSSIRKNTIFNILKIKLIIYVVFLFSSSVVLLLIVQKPLFLLKFVLLLSSNLMY</sequence>
<accession>A0ABX5U7F6</accession>
<evidence type="ECO:0008006" key="4">
    <source>
        <dbReference type="Google" id="ProtNLM"/>
    </source>
</evidence>
<protein>
    <recommendedName>
        <fullName evidence="4">Spiroplasmavirus-related protein</fullName>
    </recommendedName>
</protein>
<evidence type="ECO:0000256" key="1">
    <source>
        <dbReference type="SAM" id="Phobius"/>
    </source>
</evidence>
<dbReference type="EMBL" id="CP029202">
    <property type="protein sequence ID" value="QCO23278.1"/>
    <property type="molecule type" value="Genomic_DNA"/>
</dbReference>
<keyword evidence="1" id="KW-1133">Transmembrane helix</keyword>
<keyword evidence="1" id="KW-0812">Transmembrane</keyword>
<reference evidence="2 3" key="1">
    <citation type="submission" date="2018-05" db="EMBL/GenBank/DDBJ databases">
        <title>Compelete Genome Sequence of Spiroplasma melliferum.</title>
        <authorList>
            <person name="Davis R.E."/>
            <person name="Shao J.Y."/>
            <person name="Zhao Y."/>
            <person name="Gasparich G.E."/>
        </authorList>
    </citation>
    <scope>NUCLEOTIDE SEQUENCE [LARGE SCALE GENOMIC DNA]</scope>
    <source>
        <strain evidence="2 3">AS576</strain>
    </source>
</reference>
<gene>
    <name evidence="2" type="ORF">SRED_001741</name>
</gene>